<dbReference type="InterPro" id="IPR014710">
    <property type="entry name" value="RmlC-like_jellyroll"/>
</dbReference>
<feature type="transmembrane region" description="Helical" evidence="8">
    <location>
        <begin position="228"/>
        <end position="247"/>
    </location>
</feature>
<feature type="region of interest" description="Disordered" evidence="7">
    <location>
        <begin position="2693"/>
        <end position="2718"/>
    </location>
</feature>
<keyword evidence="5" id="KW-0406">Ion transport</keyword>
<feature type="transmembrane region" description="Helical" evidence="8">
    <location>
        <begin position="921"/>
        <end position="942"/>
    </location>
</feature>
<feature type="region of interest" description="Disordered" evidence="7">
    <location>
        <begin position="824"/>
        <end position="864"/>
    </location>
</feature>
<dbReference type="PANTHER" id="PTHR10217">
    <property type="entry name" value="VOLTAGE AND LIGAND GATED POTASSIUM CHANNEL"/>
    <property type="match status" value="1"/>
</dbReference>
<dbReference type="Pfam" id="PF07885">
    <property type="entry name" value="Ion_trans_2"/>
    <property type="match status" value="1"/>
</dbReference>
<feature type="transmembrane region" description="Helical" evidence="8">
    <location>
        <begin position="1732"/>
        <end position="1752"/>
    </location>
</feature>
<feature type="compositionally biased region" description="Basic and acidic residues" evidence="7">
    <location>
        <begin position="2697"/>
        <end position="2710"/>
    </location>
</feature>
<feature type="domain" description="Cyclic nucleotide-binding" evidence="9">
    <location>
        <begin position="2093"/>
        <end position="2216"/>
    </location>
</feature>
<protein>
    <recommendedName>
        <fullName evidence="9">Cyclic nucleotide-binding domain-containing protein</fullName>
    </recommendedName>
</protein>
<dbReference type="GO" id="GO:0042391">
    <property type="term" value="P:regulation of membrane potential"/>
    <property type="evidence" value="ECO:0007669"/>
    <property type="project" value="TreeGrafter"/>
</dbReference>
<feature type="compositionally biased region" description="Polar residues" evidence="7">
    <location>
        <begin position="9"/>
        <end position="27"/>
    </location>
</feature>
<feature type="compositionally biased region" description="Low complexity" evidence="7">
    <location>
        <begin position="1309"/>
        <end position="1319"/>
    </location>
</feature>
<dbReference type="Gene3D" id="1.10.287.630">
    <property type="entry name" value="Helix hairpin bin"/>
    <property type="match status" value="2"/>
</dbReference>
<dbReference type="CDD" id="cd00038">
    <property type="entry name" value="CAP_ED"/>
    <property type="match status" value="2"/>
</dbReference>
<feature type="transmembrane region" description="Helical" evidence="8">
    <location>
        <begin position="2309"/>
        <end position="2329"/>
    </location>
</feature>
<comment type="subcellular location">
    <subcellularLocation>
        <location evidence="1">Membrane</location>
        <topology evidence="1">Multi-pass membrane protein</topology>
    </subcellularLocation>
</comment>
<evidence type="ECO:0000256" key="7">
    <source>
        <dbReference type="SAM" id="MobiDB-lite"/>
    </source>
</evidence>
<dbReference type="InterPro" id="IPR000595">
    <property type="entry name" value="cNMP-bd_dom"/>
</dbReference>
<dbReference type="SUPFAM" id="SSF81324">
    <property type="entry name" value="Voltage-gated potassium channels"/>
    <property type="match status" value="4"/>
</dbReference>
<proteinExistence type="predicted"/>
<feature type="compositionally biased region" description="Polar residues" evidence="7">
    <location>
        <begin position="853"/>
        <end position="863"/>
    </location>
</feature>
<feature type="transmembrane region" description="Helical" evidence="8">
    <location>
        <begin position="1140"/>
        <end position="1164"/>
    </location>
</feature>
<dbReference type="Gene3D" id="2.60.120.10">
    <property type="entry name" value="Jelly Rolls"/>
    <property type="match status" value="5"/>
</dbReference>
<feature type="transmembrane region" description="Helical" evidence="8">
    <location>
        <begin position="520"/>
        <end position="542"/>
    </location>
</feature>
<name>A0AB34K1V9_PRYPA</name>
<comment type="caution">
    <text evidence="10">The sequence shown here is derived from an EMBL/GenBank/DDBJ whole genome shotgun (WGS) entry which is preliminary data.</text>
</comment>
<evidence type="ECO:0000256" key="4">
    <source>
        <dbReference type="ARBA" id="ARBA00022989"/>
    </source>
</evidence>
<dbReference type="PANTHER" id="PTHR10217:SF435">
    <property type="entry name" value="POTASSIUM VOLTAGE-GATED CHANNEL PROTEIN EAG"/>
    <property type="match status" value="1"/>
</dbReference>
<evidence type="ECO:0000256" key="8">
    <source>
        <dbReference type="SAM" id="Phobius"/>
    </source>
</evidence>
<keyword evidence="6 8" id="KW-0472">Membrane</keyword>
<feature type="compositionally biased region" description="Low complexity" evidence="7">
    <location>
        <begin position="2829"/>
        <end position="2838"/>
    </location>
</feature>
<evidence type="ECO:0000256" key="2">
    <source>
        <dbReference type="ARBA" id="ARBA00022448"/>
    </source>
</evidence>
<evidence type="ECO:0000256" key="6">
    <source>
        <dbReference type="ARBA" id="ARBA00023136"/>
    </source>
</evidence>
<feature type="region of interest" description="Disordered" evidence="7">
    <location>
        <begin position="2812"/>
        <end position="2893"/>
    </location>
</feature>
<evidence type="ECO:0000259" key="9">
    <source>
        <dbReference type="PROSITE" id="PS50042"/>
    </source>
</evidence>
<gene>
    <name evidence="10" type="ORF">AB1Y20_015755</name>
</gene>
<dbReference type="PROSITE" id="PS50042">
    <property type="entry name" value="CNMP_BINDING_3"/>
    <property type="match status" value="3"/>
</dbReference>
<feature type="transmembrane region" description="Helical" evidence="8">
    <location>
        <begin position="2540"/>
        <end position="2563"/>
    </location>
</feature>
<organism evidence="10 11">
    <name type="scientific">Prymnesium parvum</name>
    <name type="common">Toxic golden alga</name>
    <dbReference type="NCBI Taxonomy" id="97485"/>
    <lineage>
        <taxon>Eukaryota</taxon>
        <taxon>Haptista</taxon>
        <taxon>Haptophyta</taxon>
        <taxon>Prymnesiophyceae</taxon>
        <taxon>Prymnesiales</taxon>
        <taxon>Prymnesiaceae</taxon>
        <taxon>Prymnesium</taxon>
    </lineage>
</organism>
<feature type="transmembrane region" description="Helical" evidence="8">
    <location>
        <begin position="2460"/>
        <end position="2482"/>
    </location>
</feature>
<feature type="transmembrane region" description="Helical" evidence="8">
    <location>
        <begin position="995"/>
        <end position="1019"/>
    </location>
</feature>
<feature type="region of interest" description="Disordered" evidence="7">
    <location>
        <begin position="1630"/>
        <end position="1652"/>
    </location>
</feature>
<feature type="transmembrane region" description="Helical" evidence="8">
    <location>
        <begin position="2511"/>
        <end position="2528"/>
    </location>
</feature>
<dbReference type="GO" id="GO:0005886">
    <property type="term" value="C:plasma membrane"/>
    <property type="evidence" value="ECO:0007669"/>
    <property type="project" value="TreeGrafter"/>
</dbReference>
<dbReference type="SUPFAM" id="SSF51206">
    <property type="entry name" value="cAMP-binding domain-like"/>
    <property type="match status" value="4"/>
</dbReference>
<dbReference type="SMART" id="SM00100">
    <property type="entry name" value="cNMP"/>
    <property type="match status" value="1"/>
</dbReference>
<dbReference type="InterPro" id="IPR050818">
    <property type="entry name" value="KCNH_animal-type"/>
</dbReference>
<dbReference type="InterPro" id="IPR013099">
    <property type="entry name" value="K_chnl_dom"/>
</dbReference>
<keyword evidence="4 8" id="KW-1133">Transmembrane helix</keyword>
<feature type="transmembrane region" description="Helical" evidence="8">
    <location>
        <begin position="1110"/>
        <end position="1128"/>
    </location>
</feature>
<keyword evidence="11" id="KW-1185">Reference proteome</keyword>
<feature type="domain" description="Cyclic nucleotide-binding" evidence="9">
    <location>
        <begin position="2642"/>
        <end position="2692"/>
    </location>
</feature>
<feature type="transmembrane region" description="Helical" evidence="8">
    <location>
        <begin position="1785"/>
        <end position="1809"/>
    </location>
</feature>
<dbReference type="Pfam" id="PF00027">
    <property type="entry name" value="cNMP_binding"/>
    <property type="match status" value="1"/>
</dbReference>
<feature type="transmembrane region" description="Helical" evidence="8">
    <location>
        <begin position="437"/>
        <end position="459"/>
    </location>
</feature>
<evidence type="ECO:0000313" key="11">
    <source>
        <dbReference type="Proteomes" id="UP001515480"/>
    </source>
</evidence>
<dbReference type="EMBL" id="JBGBPQ010000003">
    <property type="protein sequence ID" value="KAL1527072.1"/>
    <property type="molecule type" value="Genomic_DNA"/>
</dbReference>
<sequence>MPQCVGRSSGPSSSTTLVPSFSEHSPSSPVPRQEPARSAECVCTASAPFPAVSGLVAEVLAYAASQARVASVAGGSTVVPSSTSFSVYAPSPASSLVRDVLAYAASQRAVAAGEGGQLAPAPAPVAVQPSSLVRDVLAYARAEADKVAASEFAAAKAAYAEGIARVRLLERAELNIPLPPRSGSSSVDSADDNLSWQARSLQALLGVVILFHAFLLPTRLAFEVVIRLTYLMLLYPFDVLVLVLLLIPSIARRVRHREAHRKTMQRKLIAGIIASSSMRGESEQAAEAGATSSAGATPLAGATPCALWQATPNPIAEEEATTEDAVPVHVRTSITATPLVHVKHGVRFRERVLQLGDLALEQLRRTVPPVARVMRLTFLLAALLPWDIIPLLARSSDVTWSCVQLLRLLRLWWLPQGLHALSWLLRQKLGASVGVARLVAVTPLYLLIVHVFACAWQLVGVSHGWQGGWHDDDPYLDTVVPPNGRANSTADFYVRALYWSSVVLVTVGFGDIVPTKLDEMLITILAMYCAVLLACTAVALLLNEILFQDSMALVWQNRLDTTAEFVRSSHLPRHVAQRIDEYHAYQWTFLRGVNEASFFGKLPANLRSEALVALNDKLIRKISHFTRASNELIADLAQLLYPLLFLPHEFLHRAGQMASHASLLVRGKVDELPHEAKSLLKKRRSQGRLSCLSTGGPTTSFSEGDCILADASLGPQRVTADLVAQTFVEVHALCYEEVANLLSRRVSQRIGRLTKPEEGKEDTTEDIGTWSARDEARLLERVNRAKQQAQFSAAALRSKMIAAEDSAQRTPSIRARVMPFLRRVSGERRNSGDPGSARCLTRSRSSSGRSKTPLPNSSSQSSVVAPEAVLRPAMIPNERMSASELPSISALVRHKSTLSLNRRKSRWSASLLLADYPKALLALRVAGFIVRMTTGLLLTFVLPLRIGFSHHMQGYGWLPVDVMVDLVLSVCLAHRTEHLIADEESSAKDKRRKRVVLAAHLVCLLPMELVAYAVDLSLAPLLMLPRLMLVGKLQRPTHLITRGSGLLVPEWVGAIVSVNVQRMIKMLATTFVVSHWTACMWHGLAADPGLTTSWITEDLILQHNAGWWPAYLRSLHFTLVAVTTIGYGDIVPVTLGETGFTTAVVMMGGLLYPAVVGAIATLLADALRDAAKATADVREFVRRKRMAEPLASQITHFYSVGRRMKRDSDVLGELPSSLRAAVCAQMHLPVVRRVECFASCSDEFLLTLTASLVFELHMPGTNIVQAGDEPSAIFFISKGTAHRLVVGSSQRLLVAEDVMAKTRMRRRSVSGSMSRQNAAESEDDDDAATPYSLGALSTKKRTSNTRASAGARGRMSLGGALGSSSSIDGDDASSTPYACSKIHAGLGKTSKSDPRRKRANSLPACLSGLTCSPCHIIGKEERSTLTQSSACTAMAGSADVMQPLPPPKSKLRASTLRRHSTKTKMDQAGALQRIGLSAVGPRGDDASRQARASAKKSVVGLPELPETPDPLSRNSSRSSLDTRMSDMDVIVLQRLDDGSHFGVDCFLLEVPFTSDVATLKLCECLLLPRAAYTDLMQRFPDNTEDILNAASKLHRRTVRADQAIVKNLAKMKVRKMTGRVVQLSTLPMSMLESERSQSHRPPSSDTSRSDWRMRTSSVTAHRATVVPTLDGAESEGPHAVERDQSCYGTPWGWISAWKAFILSSQVWNLIVILAQLYNINFIIYRASLTPILSMYAAIIIICLDLTADLVLWADLVFARWPFVSAETRLDRSLKRTRTHDTSSRLLGPIFAAAALIPVDLVVMGAGISSTSNDSRLPLWSANTAARLRLMRLLLSVFVPEELTALENAILLKFRDTSPSQVNLARLLLGLIFVSHVGACVWASIGWAEVTWLLQNPNANVTSTSWLLHETLQSPATTPASTLGNGTVATVISGCSSFEPWQPSDLVLPGKDYEPTVLNGFISWLRGFYFTLATITVVVIGDISPTTLDETIGCMILMLLGVSVNSWIIGSIVGVLANLGEEEYAREQQAVTIRAYLVAYGVPDNLQQRVEDYLSAAGAHSDQQEQRVLDLLPPSLRLEAAKSMRLELISRTKLASLFPPKLLARICLMTKEISIPPGELLMLQGDQGTDMYIVNHGELEVIALPEISISTILTAGDSIRRPHRKGTTPPIVYATLGSGSVLGELSFFLGTKRSATVRAACWSVVLHLERKDVDEMLQERAHLHEQARLHRMVEEMAKEQALANANKGQGLARNSSVRSLKTLAAVSKFKRGLTRRQSRQRSFKLRTLNMMKRNRPVVAMESRVRCTWDAVMLLLFIYIAFSVPFHIGFLSGPWAVSHTDTSWAIFHHRWYIDALIWMDMAFNCVIFEYSELGRVVREPINIVKNYRKHRLLKDIISNLPYELIALAVSNLSKQELLLCMSFLRLPKLIYVRHVSACLHTVVRSVPARLRLSGGAGRIVKALLLLVVVNHVTACIWMLIASWLQANGPSDPSWAKEDQDCNPWAYDRLGHRYLRAVYFSITVLSTVGYGDVRPATALETCFMLVIVVTATSYFAILIGLISSYIRTRDSEAESLKSQLDYIGHYMSYRKMPRRVRQRIRDYFLLVCSHLSVSQASAVQKALPSFLLRDLRIQMQHQRVLAVPALRDISFFPLKELCCKLRALIVLMGDKLCEKGKEANDMYFIDFGVVEVFSKPKPNPRKEKKSDDVDGRTHPGGPKMSITFTRKWGGSSVFQSFRSNRQEASEFFTREQGGFLGESMLHFAARKDTPRYDCTAEAHSHCHLFCLSLNAWRALCALFPEELGPIASRVDSKVKEELPENEVSEAPSPGILGRFSSSRLSSSRRRTGLSLDLSAEKPGSLRRMTSAAGITHHRPLITANSEKSLGSLSRSHSVRS</sequence>
<feature type="transmembrane region" description="Helical" evidence="8">
    <location>
        <begin position="203"/>
        <end position="222"/>
    </location>
</feature>
<evidence type="ECO:0000256" key="1">
    <source>
        <dbReference type="ARBA" id="ARBA00004141"/>
    </source>
</evidence>
<dbReference type="GO" id="GO:0005249">
    <property type="term" value="F:voltage-gated potassium channel activity"/>
    <property type="evidence" value="ECO:0007669"/>
    <property type="project" value="TreeGrafter"/>
</dbReference>
<dbReference type="Gene3D" id="1.10.287.70">
    <property type="match status" value="4"/>
</dbReference>
<dbReference type="InterPro" id="IPR018490">
    <property type="entry name" value="cNMP-bd_dom_sf"/>
</dbReference>
<feature type="transmembrane region" description="Helical" evidence="8">
    <location>
        <begin position="2349"/>
        <end position="2369"/>
    </location>
</feature>
<feature type="compositionally biased region" description="Polar residues" evidence="7">
    <location>
        <begin position="2875"/>
        <end position="2893"/>
    </location>
</feature>
<evidence type="ECO:0000256" key="5">
    <source>
        <dbReference type="ARBA" id="ARBA00023065"/>
    </source>
</evidence>
<feature type="region of interest" description="Disordered" evidence="7">
    <location>
        <begin position="1"/>
        <end position="34"/>
    </location>
</feature>
<dbReference type="Pfam" id="PF00520">
    <property type="entry name" value="Ion_trans"/>
    <property type="match status" value="2"/>
</dbReference>
<dbReference type="InterPro" id="IPR005821">
    <property type="entry name" value="Ion_trans_dom"/>
</dbReference>
<evidence type="ECO:0000313" key="10">
    <source>
        <dbReference type="EMBL" id="KAL1527072.1"/>
    </source>
</evidence>
<accession>A0AB34K1V9</accession>
<feature type="transmembrane region" description="Helical" evidence="8">
    <location>
        <begin position="1991"/>
        <end position="2016"/>
    </location>
</feature>
<feature type="transmembrane region" description="Helical" evidence="8">
    <location>
        <begin position="1960"/>
        <end position="1979"/>
    </location>
</feature>
<feature type="transmembrane region" description="Helical" evidence="8">
    <location>
        <begin position="1039"/>
        <end position="1060"/>
    </location>
</feature>
<feature type="domain" description="Cyclic nucleotide-binding" evidence="9">
    <location>
        <begin position="1236"/>
        <end position="1281"/>
    </location>
</feature>
<reference evidence="10 11" key="1">
    <citation type="journal article" date="2024" name="Science">
        <title>Giant polyketide synthase enzymes in the biosynthesis of giant marine polyether toxins.</title>
        <authorList>
            <person name="Fallon T.R."/>
            <person name="Shende V.V."/>
            <person name="Wierzbicki I.H."/>
            <person name="Pendleton A.L."/>
            <person name="Watervoot N.F."/>
            <person name="Auber R.P."/>
            <person name="Gonzalez D.J."/>
            <person name="Wisecaver J.H."/>
            <person name="Moore B.S."/>
        </authorList>
    </citation>
    <scope>NUCLEOTIDE SEQUENCE [LARGE SCALE GENOMIC DNA]</scope>
    <source>
        <strain evidence="10 11">12B1</strain>
    </source>
</reference>
<keyword evidence="2" id="KW-0813">Transport</keyword>
<feature type="region of interest" description="Disordered" evidence="7">
    <location>
        <begin position="1304"/>
        <end position="1369"/>
    </location>
</feature>
<keyword evidence="3 8" id="KW-0812">Transmembrane</keyword>
<evidence type="ECO:0000256" key="3">
    <source>
        <dbReference type="ARBA" id="ARBA00022692"/>
    </source>
</evidence>
<feature type="transmembrane region" description="Helical" evidence="8">
    <location>
        <begin position="1863"/>
        <end position="1884"/>
    </location>
</feature>
<dbReference type="Proteomes" id="UP001515480">
    <property type="component" value="Unassembled WGS sequence"/>
</dbReference>
<feature type="compositionally biased region" description="Low complexity" evidence="7">
    <location>
        <begin position="1346"/>
        <end position="1367"/>
    </location>
</feature>
<feature type="region of interest" description="Disordered" evidence="7">
    <location>
        <begin position="1477"/>
        <end position="1520"/>
    </location>
</feature>